<sequence>MLEPLGICEFDEGVYRAFLTRADLRPQEYARTAGVSPDRVRRAVNRLVGMGLLRPDGSGGHRPVGPGTALTALLNQRRLAAEAAFAAVGTVVEDLEEEYRAGRLRTDPGSLVEVLSGRDVVAQRIDELNQSVSSHLWILDRPPYHDRADGLPHTNEAEKATTAAWARRGVDLRSVYCPDSMGRPGRFETVLEMVELGEQARMLPSLPFKLHIIDRRVALVPLVGGAYDNLAVVHPSGLLDALIELYETYWDKALPIGTPGPDTDRSKPTSEEVALLTMLRAGLKDQAIARQLGLSTRTATRRIAALMARLDATTRFQAGVEACARGWI</sequence>
<keyword evidence="3" id="KW-1185">Reference proteome</keyword>
<evidence type="ECO:0000259" key="1">
    <source>
        <dbReference type="SMART" id="SM00421"/>
    </source>
</evidence>
<protein>
    <submittedName>
        <fullName evidence="2">Transcriptional regulator</fullName>
    </submittedName>
</protein>
<dbReference type="EMBL" id="CP043959">
    <property type="protein sequence ID" value="QER87988.1"/>
    <property type="molecule type" value="Genomic_DNA"/>
</dbReference>
<dbReference type="Gene3D" id="1.10.10.10">
    <property type="entry name" value="Winged helix-like DNA-binding domain superfamily/Winged helix DNA-binding domain"/>
    <property type="match status" value="1"/>
</dbReference>
<feature type="domain" description="HTH luxR-type" evidence="1">
    <location>
        <begin position="265"/>
        <end position="322"/>
    </location>
</feature>
<dbReference type="RefSeq" id="WP_150155685.1">
    <property type="nucleotide sequence ID" value="NZ_CP043959.1"/>
</dbReference>
<evidence type="ECO:0000313" key="2">
    <source>
        <dbReference type="EMBL" id="QER87988.1"/>
    </source>
</evidence>
<dbReference type="InterPro" id="IPR016032">
    <property type="entry name" value="Sig_transdc_resp-reg_C-effctor"/>
</dbReference>
<dbReference type="InterPro" id="IPR000792">
    <property type="entry name" value="Tscrpt_reg_LuxR_C"/>
</dbReference>
<organism evidence="2 3">
    <name type="scientific">Streptomyces tendae</name>
    <dbReference type="NCBI Taxonomy" id="1932"/>
    <lineage>
        <taxon>Bacteria</taxon>
        <taxon>Bacillati</taxon>
        <taxon>Actinomycetota</taxon>
        <taxon>Actinomycetes</taxon>
        <taxon>Kitasatosporales</taxon>
        <taxon>Streptomycetaceae</taxon>
        <taxon>Streptomyces</taxon>
    </lineage>
</organism>
<accession>A0ABX5ZU74</accession>
<dbReference type="Pfam" id="PF00196">
    <property type="entry name" value="GerE"/>
    <property type="match status" value="1"/>
</dbReference>
<dbReference type="PANTHER" id="PTHR34293">
    <property type="entry name" value="HTH-TYPE TRANSCRIPTIONAL REGULATOR TRMBL2"/>
    <property type="match status" value="1"/>
</dbReference>
<dbReference type="PANTHER" id="PTHR34293:SF1">
    <property type="entry name" value="HTH-TYPE TRANSCRIPTIONAL REGULATOR TRMBL2"/>
    <property type="match status" value="1"/>
</dbReference>
<dbReference type="SMART" id="SM00421">
    <property type="entry name" value="HTH_LUXR"/>
    <property type="match status" value="1"/>
</dbReference>
<dbReference type="Proteomes" id="UP000324308">
    <property type="component" value="Chromosome"/>
</dbReference>
<evidence type="ECO:0000313" key="3">
    <source>
        <dbReference type="Proteomes" id="UP000324308"/>
    </source>
</evidence>
<dbReference type="SUPFAM" id="SSF46894">
    <property type="entry name" value="C-terminal effector domain of the bipartite response regulators"/>
    <property type="match status" value="1"/>
</dbReference>
<dbReference type="InterPro" id="IPR051797">
    <property type="entry name" value="TrmB-like"/>
</dbReference>
<dbReference type="InterPro" id="IPR036388">
    <property type="entry name" value="WH-like_DNA-bd_sf"/>
</dbReference>
<proteinExistence type="predicted"/>
<gene>
    <name evidence="2" type="ORF">F3L20_21030</name>
</gene>
<reference evidence="2 3" key="1">
    <citation type="submission" date="2019-09" db="EMBL/GenBank/DDBJ databases">
        <title>Draft genome sequence of the Ebosin-producing strain Streptomyces sp. 139.</title>
        <authorList>
            <person name="Ai L."/>
            <person name="Geng M."/>
            <person name="Ma M."/>
            <person name="Bai L."/>
        </authorList>
    </citation>
    <scope>NUCLEOTIDE SEQUENCE [LARGE SCALE GENOMIC DNA]</scope>
    <source>
        <strain evidence="2 3">139</strain>
    </source>
</reference>
<name>A0ABX5ZU74_STRTE</name>